<proteinExistence type="predicted"/>
<evidence type="ECO:0000256" key="5">
    <source>
        <dbReference type="SAM" id="MobiDB-lite"/>
    </source>
</evidence>
<gene>
    <name evidence="7" type="ORF">JI435_071730</name>
</gene>
<evidence type="ECO:0000256" key="4">
    <source>
        <dbReference type="ARBA" id="ARBA00023136"/>
    </source>
</evidence>
<dbReference type="EMBL" id="CP069032">
    <property type="protein sequence ID" value="QRD00300.1"/>
    <property type="molecule type" value="Genomic_DNA"/>
</dbReference>
<keyword evidence="2" id="KW-0812">Transmembrane</keyword>
<accession>A0A7U2F7S6</accession>
<organism evidence="7 8">
    <name type="scientific">Phaeosphaeria nodorum (strain SN15 / ATCC MYA-4574 / FGSC 10173)</name>
    <name type="common">Glume blotch fungus</name>
    <name type="synonym">Parastagonospora nodorum</name>
    <dbReference type="NCBI Taxonomy" id="321614"/>
    <lineage>
        <taxon>Eukaryota</taxon>
        <taxon>Fungi</taxon>
        <taxon>Dikarya</taxon>
        <taxon>Ascomycota</taxon>
        <taxon>Pezizomycotina</taxon>
        <taxon>Dothideomycetes</taxon>
        <taxon>Pleosporomycetidae</taxon>
        <taxon>Pleosporales</taxon>
        <taxon>Pleosporineae</taxon>
        <taxon>Phaeosphaeriaceae</taxon>
        <taxon>Parastagonospora</taxon>
    </lineage>
</organism>
<dbReference type="GO" id="GO:0016020">
    <property type="term" value="C:membrane"/>
    <property type="evidence" value="ECO:0007669"/>
    <property type="project" value="UniProtKB-SubCell"/>
</dbReference>
<feature type="compositionally biased region" description="Polar residues" evidence="5">
    <location>
        <begin position="59"/>
        <end position="68"/>
    </location>
</feature>
<feature type="compositionally biased region" description="Basic and acidic residues" evidence="5">
    <location>
        <begin position="71"/>
        <end position="84"/>
    </location>
</feature>
<dbReference type="SUPFAM" id="SSF103473">
    <property type="entry name" value="MFS general substrate transporter"/>
    <property type="match status" value="2"/>
</dbReference>
<sequence length="681" mass="74122">MAFYLFKLVRRKIRESKAKDAIPNTKDTEMVEPYLIPQAAVGQEQQQTSVRHELEHGTSDTTTHSNSHVKAFSDETDARHKEEARRRNVRQWKLMLGLALPNFLAAVDVTIVAPAIPLISSHFNRLSGSFNWIVAAYTLTFTTFVPASGQLADIYGRHFALQFEMFWILIGSVLCATAQSWGMLLLGRALQGLGSAGIMSLSRIILSDGATLAETATNNSIISLISGVSYAIGPVIGGYIADAGWRYVFVLPVGVAVLAMVMIFLLMRKELVQGRVTAKAGESRRLGYISGLRIIDWPGMIMFILGIGLIILAIQWGGTSYAWSDAATVAPLVIGAILCIGFFVYEYLLGPDRVVARIFPKQIPMIPSTLFRKKDTSLLMIVNFSAGISLVSAFYFISYYWQLAEGYSPSKAGTQLLYFTPGLGVGVYLASFLCRVWPRQTFFPLLWGSIVEGVGLSLLAYSVSIRDTTMVKVFLGVSGAGTGLRFMPVVLHAAGIWSTRIPSMQSLLSFMLPLGETIGISMMGAVFSNKLNTGLRDIASRTKGLNLPSSGPPSFAVLNSLPAATQMEVQNAASKAVMWSLISVLPFVGLSIVASVLLGNVWIGKPAEKAKDDKPARAEEKGQVMYGLYIPALITGTLAGQKRELEASLDREDEVRSERSADVEAVAQPMTAHIGVRQPWV</sequence>
<dbReference type="InterPro" id="IPR036259">
    <property type="entry name" value="MFS_trans_sf"/>
</dbReference>
<dbReference type="PANTHER" id="PTHR23501">
    <property type="entry name" value="MAJOR FACILITATOR SUPERFAMILY"/>
    <property type="match status" value="1"/>
</dbReference>
<comment type="subcellular location">
    <subcellularLocation>
        <location evidence="1">Membrane</location>
        <topology evidence="1">Multi-pass membrane protein</topology>
    </subcellularLocation>
</comment>
<dbReference type="Proteomes" id="UP000663193">
    <property type="component" value="Chromosome 10"/>
</dbReference>
<feature type="domain" description="Major facilitator superfamily (MFS) profile" evidence="6">
    <location>
        <begin position="94"/>
        <end position="577"/>
    </location>
</feature>
<feature type="region of interest" description="Disordered" evidence="5">
    <location>
        <begin position="45"/>
        <end position="84"/>
    </location>
</feature>
<keyword evidence="8" id="KW-1185">Reference proteome</keyword>
<dbReference type="PRINTS" id="PR01036">
    <property type="entry name" value="TCRTETB"/>
</dbReference>
<evidence type="ECO:0000256" key="3">
    <source>
        <dbReference type="ARBA" id="ARBA00022989"/>
    </source>
</evidence>
<keyword evidence="4" id="KW-0472">Membrane</keyword>
<dbReference type="Pfam" id="PF07690">
    <property type="entry name" value="MFS_1"/>
    <property type="match status" value="1"/>
</dbReference>
<keyword evidence="3" id="KW-1133">Transmembrane helix</keyword>
<reference evidence="8" key="1">
    <citation type="journal article" date="2021" name="BMC Genomics">
        <title>Chromosome-level genome assembly and manually-curated proteome of model necrotroph Parastagonospora nodorum Sn15 reveals a genome-wide trove of candidate effector homologs, and redundancy of virulence-related functions within an accessory chromosome.</title>
        <authorList>
            <person name="Bertazzoni S."/>
            <person name="Jones D.A.B."/>
            <person name="Phan H.T."/>
            <person name="Tan K.-C."/>
            <person name="Hane J.K."/>
        </authorList>
    </citation>
    <scope>NUCLEOTIDE SEQUENCE [LARGE SCALE GENOMIC DNA]</scope>
    <source>
        <strain evidence="8">SN15 / ATCC MYA-4574 / FGSC 10173)</strain>
    </source>
</reference>
<dbReference type="OrthoDB" id="6770063at2759"/>
<dbReference type="AlphaFoldDB" id="A0A7U2F7S6"/>
<dbReference type="OMA" id="QTWGMLL"/>
<dbReference type="InterPro" id="IPR011701">
    <property type="entry name" value="MFS"/>
</dbReference>
<dbReference type="PANTHER" id="PTHR23501:SF39">
    <property type="entry name" value="MULTIDRUG TRANSPORTER, PUTATIVE (AFU_ORTHOLOGUE AFUA_1G05010)-RELATED"/>
    <property type="match status" value="1"/>
</dbReference>
<evidence type="ECO:0000313" key="8">
    <source>
        <dbReference type="Proteomes" id="UP000663193"/>
    </source>
</evidence>
<dbReference type="Gene3D" id="1.20.1720.10">
    <property type="entry name" value="Multidrug resistance protein D"/>
    <property type="match status" value="1"/>
</dbReference>
<dbReference type="PROSITE" id="PS50850">
    <property type="entry name" value="MFS"/>
    <property type="match status" value="1"/>
</dbReference>
<dbReference type="GO" id="GO:0022857">
    <property type="term" value="F:transmembrane transporter activity"/>
    <property type="evidence" value="ECO:0007669"/>
    <property type="project" value="InterPro"/>
</dbReference>
<evidence type="ECO:0000256" key="2">
    <source>
        <dbReference type="ARBA" id="ARBA00022692"/>
    </source>
</evidence>
<dbReference type="VEuPathDB" id="FungiDB:JI435_071730"/>
<evidence type="ECO:0000256" key="1">
    <source>
        <dbReference type="ARBA" id="ARBA00004141"/>
    </source>
</evidence>
<protein>
    <recommendedName>
        <fullName evidence="6">Major facilitator superfamily (MFS) profile domain-containing protein</fullName>
    </recommendedName>
</protein>
<evidence type="ECO:0000259" key="6">
    <source>
        <dbReference type="PROSITE" id="PS50850"/>
    </source>
</evidence>
<evidence type="ECO:0000313" key="7">
    <source>
        <dbReference type="EMBL" id="QRD00300.1"/>
    </source>
</evidence>
<name>A0A7U2F7S6_PHANO</name>
<dbReference type="InterPro" id="IPR020846">
    <property type="entry name" value="MFS_dom"/>
</dbReference>